<name>A0A0F8ZYE5_9ZZZZ</name>
<accession>A0A0F8ZYE5</accession>
<evidence type="ECO:0000259" key="1">
    <source>
        <dbReference type="PROSITE" id="PS51186"/>
    </source>
</evidence>
<comment type="caution">
    <text evidence="2">The sequence shown here is derived from an EMBL/GenBank/DDBJ whole genome shotgun (WGS) entry which is preliminary data.</text>
</comment>
<evidence type="ECO:0000313" key="2">
    <source>
        <dbReference type="EMBL" id="KKK98853.1"/>
    </source>
</evidence>
<dbReference type="AlphaFoldDB" id="A0A0F8ZYE5"/>
<dbReference type="GO" id="GO:0016747">
    <property type="term" value="F:acyltransferase activity, transferring groups other than amino-acyl groups"/>
    <property type="evidence" value="ECO:0007669"/>
    <property type="project" value="InterPro"/>
</dbReference>
<dbReference type="PANTHER" id="PTHR43415:SF3">
    <property type="entry name" value="GNAT-FAMILY ACETYLTRANSFERASE"/>
    <property type="match status" value="1"/>
</dbReference>
<dbReference type="CDD" id="cd04301">
    <property type="entry name" value="NAT_SF"/>
    <property type="match status" value="1"/>
</dbReference>
<dbReference type="PROSITE" id="PS51186">
    <property type="entry name" value="GNAT"/>
    <property type="match status" value="1"/>
</dbReference>
<protein>
    <recommendedName>
        <fullName evidence="1">N-acetyltransferase domain-containing protein</fullName>
    </recommendedName>
</protein>
<sequence length="168" mass="19430">MTETQKEENEDEEIFPFIDGERISLIAQVSKFIPLIVRWNNDPEVRHYARWALPTTPEQIKKWFEPVPERTARNVVFFIIYHKKDKRPIGSIGYFGINWLNRNAEISATIGEPDYWGKGIVGEAAKLLIKYGFTELNLHKIKAGVFNPNSRSLRAAEKLGFKKEAVLK</sequence>
<feature type="domain" description="N-acetyltransferase" evidence="1">
    <location>
        <begin position="43"/>
        <end position="168"/>
    </location>
</feature>
<gene>
    <name evidence="2" type="ORF">LCGC14_2638620</name>
</gene>
<organism evidence="2">
    <name type="scientific">marine sediment metagenome</name>
    <dbReference type="NCBI Taxonomy" id="412755"/>
    <lineage>
        <taxon>unclassified sequences</taxon>
        <taxon>metagenomes</taxon>
        <taxon>ecological metagenomes</taxon>
    </lineage>
</organism>
<dbReference type="PANTHER" id="PTHR43415">
    <property type="entry name" value="SPERMIDINE N(1)-ACETYLTRANSFERASE"/>
    <property type="match status" value="1"/>
</dbReference>
<dbReference type="InterPro" id="IPR000182">
    <property type="entry name" value="GNAT_dom"/>
</dbReference>
<dbReference type="InterPro" id="IPR016181">
    <property type="entry name" value="Acyl_CoA_acyltransferase"/>
</dbReference>
<dbReference type="Pfam" id="PF13302">
    <property type="entry name" value="Acetyltransf_3"/>
    <property type="match status" value="1"/>
</dbReference>
<dbReference type="Gene3D" id="3.40.630.30">
    <property type="match status" value="1"/>
</dbReference>
<dbReference type="EMBL" id="LAZR01045447">
    <property type="protein sequence ID" value="KKK98853.1"/>
    <property type="molecule type" value="Genomic_DNA"/>
</dbReference>
<reference evidence="2" key="1">
    <citation type="journal article" date="2015" name="Nature">
        <title>Complex archaea that bridge the gap between prokaryotes and eukaryotes.</title>
        <authorList>
            <person name="Spang A."/>
            <person name="Saw J.H."/>
            <person name="Jorgensen S.L."/>
            <person name="Zaremba-Niedzwiedzka K."/>
            <person name="Martijn J."/>
            <person name="Lind A.E."/>
            <person name="van Eijk R."/>
            <person name="Schleper C."/>
            <person name="Guy L."/>
            <person name="Ettema T.J."/>
        </authorList>
    </citation>
    <scope>NUCLEOTIDE SEQUENCE</scope>
</reference>
<dbReference type="SUPFAM" id="SSF55729">
    <property type="entry name" value="Acyl-CoA N-acyltransferases (Nat)"/>
    <property type="match status" value="1"/>
</dbReference>
<proteinExistence type="predicted"/>
<feature type="non-terminal residue" evidence="2">
    <location>
        <position position="168"/>
    </location>
</feature>